<dbReference type="PANTHER" id="PTHR21485">
    <property type="entry name" value="HAD SUPERFAMILY MEMBERS CMAS AND KDSC"/>
    <property type="match status" value="1"/>
</dbReference>
<dbReference type="SUPFAM" id="SSF53448">
    <property type="entry name" value="Nucleotide-diphospho-sugar transferases"/>
    <property type="match status" value="1"/>
</dbReference>
<accession>A0A2T4J8T8</accession>
<proteinExistence type="predicted"/>
<dbReference type="EMBL" id="PZKE01000008">
    <property type="protein sequence ID" value="PTE14326.1"/>
    <property type="molecule type" value="Genomic_DNA"/>
</dbReference>
<keyword evidence="1" id="KW-0548">Nucleotidyltransferase</keyword>
<dbReference type="PANTHER" id="PTHR21485:SF3">
    <property type="entry name" value="N-ACYLNEURAMINATE CYTIDYLYLTRANSFERASE"/>
    <property type="match status" value="1"/>
</dbReference>
<dbReference type="InterPro" id="IPR029044">
    <property type="entry name" value="Nucleotide-diphossugar_trans"/>
</dbReference>
<dbReference type="InterPro" id="IPR003329">
    <property type="entry name" value="Cytidylyl_trans"/>
</dbReference>
<keyword evidence="1" id="KW-0808">Transferase</keyword>
<keyword evidence="2" id="KW-1185">Reference proteome</keyword>
<organism evidence="1 2">
    <name type="scientific">Fuscovulum blasticum DSM 2131</name>
    <dbReference type="NCBI Taxonomy" id="1188250"/>
    <lineage>
        <taxon>Bacteria</taxon>
        <taxon>Pseudomonadati</taxon>
        <taxon>Pseudomonadota</taxon>
        <taxon>Alphaproteobacteria</taxon>
        <taxon>Rhodobacterales</taxon>
        <taxon>Paracoccaceae</taxon>
        <taxon>Pseudogemmobacter</taxon>
    </lineage>
</organism>
<gene>
    <name evidence="1" type="ORF">C5F44_10035</name>
</gene>
<dbReference type="AlphaFoldDB" id="A0A2T4J8T8"/>
<evidence type="ECO:0000313" key="2">
    <source>
        <dbReference type="Proteomes" id="UP000241362"/>
    </source>
</evidence>
<sequence length="311" mass="34712">MRRGRAIWTARWSATRCSCPPCAIFWRWHRARTRRVWSICRGWTCACRRPGWWPRPGRRGPSSGGAGKRFHEETCSMILGHIGARKGSKGVPRKNFRPICGKPLIDWSLDQLFAHPAVDAVVVSTDDEEIYDHAVAKGALKIGLRPAHLATDTAGKWGVWQHALEASEALTGPVDAFLDLDCTSPLRLPEDISGALELYNIEHPDLVMSCCEARKNPYFNLVEPDASGALHVSKPLPGGVVARQQAPVVYEHAASTYVVSSAYLKRSKGLWEGRVIPFLMPPERCVDIDSPFDFRLVEFLLTEALKEHSHD</sequence>
<dbReference type="GO" id="GO:0008781">
    <property type="term" value="F:N-acylneuraminate cytidylyltransferase activity"/>
    <property type="evidence" value="ECO:0007669"/>
    <property type="project" value="TreeGrafter"/>
</dbReference>
<evidence type="ECO:0000313" key="1">
    <source>
        <dbReference type="EMBL" id="PTE14326.1"/>
    </source>
</evidence>
<reference evidence="1 2" key="1">
    <citation type="submission" date="2018-03" db="EMBL/GenBank/DDBJ databases">
        <title>Rhodobacter blasticus.</title>
        <authorList>
            <person name="Meyer T.E."/>
            <person name="Miller S."/>
            <person name="Lodha T."/>
            <person name="Gandham S."/>
            <person name="Chintalapati S."/>
            <person name="Chintalapati V.R."/>
        </authorList>
    </citation>
    <scope>NUCLEOTIDE SEQUENCE [LARGE SCALE GENOMIC DNA]</scope>
    <source>
        <strain evidence="1 2">DSM 2131</strain>
    </source>
</reference>
<name>A0A2T4J8T8_FUSBL</name>
<dbReference type="CDD" id="cd02513">
    <property type="entry name" value="CMP-NeuAc_Synthase"/>
    <property type="match status" value="1"/>
</dbReference>
<dbReference type="Proteomes" id="UP000241362">
    <property type="component" value="Unassembled WGS sequence"/>
</dbReference>
<comment type="caution">
    <text evidence="1">The sequence shown here is derived from an EMBL/GenBank/DDBJ whole genome shotgun (WGS) entry which is preliminary data.</text>
</comment>
<protein>
    <submittedName>
        <fullName evidence="1">Acylneuraminate cytidylyltransferase family protein</fullName>
    </submittedName>
</protein>
<dbReference type="Gene3D" id="3.90.550.10">
    <property type="entry name" value="Spore Coat Polysaccharide Biosynthesis Protein SpsA, Chain A"/>
    <property type="match status" value="1"/>
</dbReference>
<dbReference type="InterPro" id="IPR050793">
    <property type="entry name" value="CMP-NeuNAc_synthase"/>
</dbReference>
<dbReference type="Pfam" id="PF02348">
    <property type="entry name" value="CTP_transf_3"/>
    <property type="match status" value="1"/>
</dbReference>